<keyword evidence="1" id="KW-0472">Membrane</keyword>
<dbReference type="AlphaFoldDB" id="A0A812DFE0"/>
<evidence type="ECO:0000313" key="2">
    <source>
        <dbReference type="EMBL" id="CAE1301162.1"/>
    </source>
</evidence>
<comment type="caution">
    <text evidence="2">The sequence shown here is derived from an EMBL/GenBank/DDBJ whole genome shotgun (WGS) entry which is preliminary data.</text>
</comment>
<evidence type="ECO:0000313" key="3">
    <source>
        <dbReference type="Proteomes" id="UP000597762"/>
    </source>
</evidence>
<keyword evidence="1" id="KW-1133">Transmembrane helix</keyword>
<proteinExistence type="predicted"/>
<dbReference type="Proteomes" id="UP000597762">
    <property type="component" value="Unassembled WGS sequence"/>
</dbReference>
<feature type="transmembrane region" description="Helical" evidence="1">
    <location>
        <begin position="28"/>
        <end position="61"/>
    </location>
</feature>
<dbReference type="EMBL" id="CAHIKZ030003509">
    <property type="protein sequence ID" value="CAE1301162.1"/>
    <property type="molecule type" value="Genomic_DNA"/>
</dbReference>
<evidence type="ECO:0000256" key="1">
    <source>
        <dbReference type="SAM" id="Phobius"/>
    </source>
</evidence>
<gene>
    <name evidence="2" type="ORF">SPHA_54235</name>
</gene>
<name>A0A812DFE0_ACAPH</name>
<keyword evidence="3" id="KW-1185">Reference proteome</keyword>
<keyword evidence="1" id="KW-0812">Transmembrane</keyword>
<sequence length="195" mass="22039">MRRAAQRSILLNISSECRLSYPSLKSPPLFLTATLPCSFPICLVFLLGFVSLLGFNVFFLFPSPTSPFNSLTIFLFLIVLFLLSHNPLPAPLMQVWGEETCNRARTLFLNQLLSTFSCSPCSNNSEFHINKSVSPVIPSYGLVSRAGLKQERKRESRIEGKTRIICSLCSLNRLVFPHYDWLIALWQPTLTLKPV</sequence>
<protein>
    <submittedName>
        <fullName evidence="2">Uncharacterized protein</fullName>
    </submittedName>
</protein>
<accession>A0A812DFE0</accession>
<reference evidence="2" key="1">
    <citation type="submission" date="2021-01" db="EMBL/GenBank/DDBJ databases">
        <authorList>
            <person name="Li R."/>
            <person name="Bekaert M."/>
        </authorList>
    </citation>
    <scope>NUCLEOTIDE SEQUENCE</scope>
    <source>
        <strain evidence="2">Farmed</strain>
    </source>
</reference>
<organism evidence="2 3">
    <name type="scientific">Acanthosepion pharaonis</name>
    <name type="common">Pharaoh cuttlefish</name>
    <name type="synonym">Sepia pharaonis</name>
    <dbReference type="NCBI Taxonomy" id="158019"/>
    <lineage>
        <taxon>Eukaryota</taxon>
        <taxon>Metazoa</taxon>
        <taxon>Spiralia</taxon>
        <taxon>Lophotrochozoa</taxon>
        <taxon>Mollusca</taxon>
        <taxon>Cephalopoda</taxon>
        <taxon>Coleoidea</taxon>
        <taxon>Decapodiformes</taxon>
        <taxon>Sepiida</taxon>
        <taxon>Sepiina</taxon>
        <taxon>Sepiidae</taxon>
        <taxon>Acanthosepion</taxon>
    </lineage>
</organism>
<feature type="transmembrane region" description="Helical" evidence="1">
    <location>
        <begin position="67"/>
        <end position="84"/>
    </location>
</feature>